<reference evidence="5 6" key="1">
    <citation type="submission" date="2019-11" db="EMBL/GenBank/DDBJ databases">
        <title>Terrilactibacillus tamarindus sp. nov. BCM23-1 isolated from bark of Tamarindus indica.</title>
        <authorList>
            <person name="Kingkaew E."/>
            <person name="Tanasupawat S."/>
        </authorList>
    </citation>
    <scope>NUCLEOTIDE SEQUENCE [LARGE SCALE GENOMIC DNA]</scope>
    <source>
        <strain evidence="5 6">BCM23-1</strain>
    </source>
</reference>
<comment type="similarity">
    <text evidence="1">Belongs to the zinc-associated anti-sigma factor (ZAS) superfamily. Anti-sigma-W factor family.</text>
</comment>
<gene>
    <name evidence="5" type="ORF">GMB86_05600</name>
</gene>
<dbReference type="InterPro" id="IPR027383">
    <property type="entry name" value="Znf_put"/>
</dbReference>
<evidence type="ECO:0000259" key="4">
    <source>
        <dbReference type="Pfam" id="PF13490"/>
    </source>
</evidence>
<evidence type="ECO:0000256" key="2">
    <source>
        <dbReference type="ARBA" id="ARBA00024438"/>
    </source>
</evidence>
<dbReference type="Pfam" id="PF13490">
    <property type="entry name" value="zf-HC2"/>
    <property type="match status" value="1"/>
</dbReference>
<keyword evidence="3" id="KW-0472">Membrane</keyword>
<keyword evidence="3" id="KW-0812">Transmembrane</keyword>
<dbReference type="Gene3D" id="1.10.10.1320">
    <property type="entry name" value="Anti-sigma factor, zinc-finger domain"/>
    <property type="match status" value="1"/>
</dbReference>
<dbReference type="InterPro" id="IPR041916">
    <property type="entry name" value="Anti_sigma_zinc_sf"/>
</dbReference>
<dbReference type="AlphaFoldDB" id="A0A6N8CN08"/>
<evidence type="ECO:0000313" key="6">
    <source>
        <dbReference type="Proteomes" id="UP000440978"/>
    </source>
</evidence>
<evidence type="ECO:0000313" key="5">
    <source>
        <dbReference type="EMBL" id="MTT31494.1"/>
    </source>
</evidence>
<feature type="domain" description="Putative zinc-finger" evidence="4">
    <location>
        <begin position="25"/>
        <end position="57"/>
    </location>
</feature>
<dbReference type="Proteomes" id="UP000440978">
    <property type="component" value="Unassembled WGS sequence"/>
</dbReference>
<proteinExistence type="inferred from homology"/>
<comment type="caution">
    <text evidence="5">The sequence shown here is derived from an EMBL/GenBank/DDBJ whole genome shotgun (WGS) entry which is preliminary data.</text>
</comment>
<protein>
    <recommendedName>
        <fullName evidence="2">Anti-sigma-W factor RsiW</fullName>
    </recommendedName>
</protein>
<dbReference type="EMBL" id="WNHB01000006">
    <property type="protein sequence ID" value="MTT31494.1"/>
    <property type="molecule type" value="Genomic_DNA"/>
</dbReference>
<name>A0A6N8CN08_9BACI</name>
<dbReference type="OrthoDB" id="9782842at2"/>
<keyword evidence="6" id="KW-1185">Reference proteome</keyword>
<evidence type="ECO:0000256" key="1">
    <source>
        <dbReference type="ARBA" id="ARBA00024353"/>
    </source>
</evidence>
<evidence type="ECO:0000256" key="3">
    <source>
        <dbReference type="SAM" id="Phobius"/>
    </source>
</evidence>
<sequence length="218" mass="24563">MDEKHYENVCVMSIRGEHHLACSKIIIQLMHKVLDGEATTNEEDKLMKHIETCESCRKHYEELQTSTSLLAQLPHPNPSLGFTDSVGMRLPSKHKPLVGGWFTRHPIIVAAAIFMIFMSGYVYSTWNDNSFQATVDGKGHIAYHGNTVIVPKDEVINGDLIVQNGKVKIEGKVKGDVVLINSQSLQASAGHVTGDIERINKLVSWVWYHIKHFFQIIF</sequence>
<accession>A0A6N8CN08</accession>
<keyword evidence="3" id="KW-1133">Transmembrane helix</keyword>
<organism evidence="5 6">
    <name type="scientific">Terrilactibacillus tamarindi</name>
    <dbReference type="NCBI Taxonomy" id="2599694"/>
    <lineage>
        <taxon>Bacteria</taxon>
        <taxon>Bacillati</taxon>
        <taxon>Bacillota</taxon>
        <taxon>Bacilli</taxon>
        <taxon>Bacillales</taxon>
        <taxon>Bacillaceae</taxon>
        <taxon>Terrilactibacillus</taxon>
    </lineage>
</organism>
<feature type="transmembrane region" description="Helical" evidence="3">
    <location>
        <begin position="107"/>
        <end position="126"/>
    </location>
</feature>